<sequence>MNKLTSKQIKALPLMAQGMSGVDVAKEVSVTPQTVSGWKNDPEFMANLNSIRMEFLESARCQLQQSPTRAVQTLIDLMENSENEEIRRKAALDVLRLTGFEPGKHGCYAWGVGPTDVESMTHQINGTMDIHNMLKGLL</sequence>
<evidence type="ECO:0008006" key="3">
    <source>
        <dbReference type="Google" id="ProtNLM"/>
    </source>
</evidence>
<reference evidence="1 2" key="2">
    <citation type="journal article" date="2021" name="Int. J. Syst. Evol. Microbiol.">
        <title>Isolation and Polyphasic Characterization of Desulfuromonas versatilis sp. Nov., an Electrogenic Bacteria Capable of Versatile Metabolism Isolated from a Graphene Oxide-Reducing Enrichment Culture.</title>
        <authorList>
            <person name="Xie L."/>
            <person name="Yoshida N."/>
            <person name="Ishii S."/>
            <person name="Meng L."/>
        </authorList>
    </citation>
    <scope>NUCLEOTIDE SEQUENCE [LARGE SCALE GENOMIC DNA]</scope>
    <source>
        <strain evidence="1 2">NIT-T3</strain>
    </source>
</reference>
<name>A0ABN6DZB3_9BACT</name>
<reference evidence="1 2" key="1">
    <citation type="journal article" date="2016" name="C (Basel)">
        <title>Selective Growth of and Electricity Production by Marine Exoelectrogenic Bacteria in Self-Aggregated Hydrogel of Microbially Reduced Graphene Oxide.</title>
        <authorList>
            <person name="Yoshida N."/>
            <person name="Goto Y."/>
            <person name="Miyata Y."/>
        </authorList>
    </citation>
    <scope>NUCLEOTIDE SEQUENCE [LARGE SCALE GENOMIC DNA]</scope>
    <source>
        <strain evidence="1 2">NIT-T3</strain>
    </source>
</reference>
<accession>A0ABN6DZB3</accession>
<evidence type="ECO:0000313" key="1">
    <source>
        <dbReference type="EMBL" id="BCR05316.1"/>
    </source>
</evidence>
<dbReference type="EMBL" id="AP024355">
    <property type="protein sequence ID" value="BCR05316.1"/>
    <property type="molecule type" value="Genomic_DNA"/>
</dbReference>
<gene>
    <name evidence="1" type="ORF">DESUT3_23850</name>
</gene>
<dbReference type="Proteomes" id="UP001319827">
    <property type="component" value="Chromosome"/>
</dbReference>
<keyword evidence="2" id="KW-1185">Reference proteome</keyword>
<organism evidence="1 2">
    <name type="scientific">Desulfuromonas versatilis</name>
    <dbReference type="NCBI Taxonomy" id="2802975"/>
    <lineage>
        <taxon>Bacteria</taxon>
        <taxon>Pseudomonadati</taxon>
        <taxon>Thermodesulfobacteriota</taxon>
        <taxon>Desulfuromonadia</taxon>
        <taxon>Desulfuromonadales</taxon>
        <taxon>Desulfuromonadaceae</taxon>
        <taxon>Desulfuromonas</taxon>
    </lineage>
</organism>
<dbReference type="RefSeq" id="WP_221248748.1">
    <property type="nucleotide sequence ID" value="NZ_AP024355.1"/>
</dbReference>
<evidence type="ECO:0000313" key="2">
    <source>
        <dbReference type="Proteomes" id="UP001319827"/>
    </source>
</evidence>
<dbReference type="Gene3D" id="1.10.10.60">
    <property type="entry name" value="Homeodomain-like"/>
    <property type="match status" value="1"/>
</dbReference>
<proteinExistence type="predicted"/>
<protein>
    <recommendedName>
        <fullName evidence="3">Homeodomain phBC6A51-type domain-containing protein</fullName>
    </recommendedName>
</protein>